<evidence type="ECO:0000313" key="2">
    <source>
        <dbReference type="EMBL" id="KEQ95335.1"/>
    </source>
</evidence>
<evidence type="ECO:0000313" key="3">
    <source>
        <dbReference type="Proteomes" id="UP000030641"/>
    </source>
</evidence>
<gene>
    <name evidence="2" type="ORF">AUEXF2481DRAFT_215364</name>
</gene>
<protein>
    <submittedName>
        <fullName evidence="2">Uncharacterized protein</fullName>
    </submittedName>
</protein>
<dbReference type="HOGENOM" id="CLU_023588_0_0_1"/>
<dbReference type="OrthoDB" id="2387925at2759"/>
<dbReference type="Proteomes" id="UP000030641">
    <property type="component" value="Unassembled WGS sequence"/>
</dbReference>
<name>A0A074YC68_AURSE</name>
<dbReference type="STRING" id="1043005.A0A074YC68"/>
<dbReference type="InterPro" id="IPR029063">
    <property type="entry name" value="SAM-dependent_MTases_sf"/>
</dbReference>
<dbReference type="AlphaFoldDB" id="A0A074YC68"/>
<accession>A0A074YC68</accession>
<dbReference type="EMBL" id="KL584759">
    <property type="protein sequence ID" value="KEQ95335.1"/>
    <property type="molecule type" value="Genomic_DNA"/>
</dbReference>
<feature type="region of interest" description="Disordered" evidence="1">
    <location>
        <begin position="63"/>
        <end position="82"/>
    </location>
</feature>
<keyword evidence="3" id="KW-1185">Reference proteome</keyword>
<reference evidence="2 3" key="1">
    <citation type="journal article" date="2014" name="BMC Genomics">
        <title>Genome sequencing of four Aureobasidium pullulans varieties: biotechnological potential, stress tolerance, and description of new species.</title>
        <authorList>
            <person name="Gostin Ar C."/>
            <person name="Ohm R.A."/>
            <person name="Kogej T."/>
            <person name="Sonjak S."/>
            <person name="Turk M."/>
            <person name="Zajc J."/>
            <person name="Zalar P."/>
            <person name="Grube M."/>
            <person name="Sun H."/>
            <person name="Han J."/>
            <person name="Sharma A."/>
            <person name="Chiniquy J."/>
            <person name="Ngan C.Y."/>
            <person name="Lipzen A."/>
            <person name="Barry K."/>
            <person name="Grigoriev I.V."/>
            <person name="Gunde-Cimerman N."/>
        </authorList>
    </citation>
    <scope>NUCLEOTIDE SEQUENCE [LARGE SCALE GENOMIC DNA]</scope>
    <source>
        <strain evidence="2 3">EXF-2481</strain>
    </source>
</reference>
<evidence type="ECO:0000256" key="1">
    <source>
        <dbReference type="SAM" id="MobiDB-lite"/>
    </source>
</evidence>
<organism evidence="2 3">
    <name type="scientific">Aureobasidium subglaciale (strain EXF-2481)</name>
    <name type="common">Aureobasidium pullulans var. subglaciale</name>
    <dbReference type="NCBI Taxonomy" id="1043005"/>
    <lineage>
        <taxon>Eukaryota</taxon>
        <taxon>Fungi</taxon>
        <taxon>Dikarya</taxon>
        <taxon>Ascomycota</taxon>
        <taxon>Pezizomycotina</taxon>
        <taxon>Dothideomycetes</taxon>
        <taxon>Dothideomycetidae</taxon>
        <taxon>Dothideales</taxon>
        <taxon>Saccotheciaceae</taxon>
        <taxon>Aureobasidium</taxon>
    </lineage>
</organism>
<dbReference type="Gene3D" id="3.40.50.150">
    <property type="entry name" value="Vaccinia Virus protein VP39"/>
    <property type="match status" value="1"/>
</dbReference>
<dbReference type="GeneID" id="25362562"/>
<sequence>MEAWGSLLSTLEHDEIESVFLAICDHRLNHIYPTTAITPLEVPRHDSAISVASVKDEDIAALRPTAKVRSQDSPSRRTDAEEYPTKEDFDNAFWASTRQNGIIQYWAPRHTSSPHHNTTLATRTPNISRAAHQSHKGCTAVFLSAETGSLAFNHVAAGVHKVLCWDSNPWSIEGLRRGAVKNRWNVQIRRKSQSRCKSLGLLPKTRIVAFEEEDEKALARVNDLRHKLPPVRRVHCGSTTTSRKSYAMAAAILDPELGGWVYIQEGCGVQEVVPRSIEMRADLEEIVQTLDRERGYLGNGKIDARKPVVEHIQRTASHTPGVFTCSIDIHIPPLRI</sequence>
<proteinExistence type="predicted"/>
<dbReference type="InParanoid" id="A0A074YC68"/>
<dbReference type="SUPFAM" id="SSF53335">
    <property type="entry name" value="S-adenosyl-L-methionine-dependent methyltransferases"/>
    <property type="match status" value="1"/>
</dbReference>
<dbReference type="OMA" id="NAFWVHC"/>
<dbReference type="RefSeq" id="XP_013343982.1">
    <property type="nucleotide sequence ID" value="XM_013488528.1"/>
</dbReference>